<dbReference type="AlphaFoldDB" id="A0A1I8FL83"/>
<feature type="compositionally biased region" description="Low complexity" evidence="1">
    <location>
        <begin position="18"/>
        <end position="30"/>
    </location>
</feature>
<feature type="region of interest" description="Disordered" evidence="1">
    <location>
        <begin position="1"/>
        <end position="105"/>
    </location>
</feature>
<proteinExistence type="predicted"/>
<sequence>HCNKLPNSPTHREFVPDATTSSAHPAAAPAAAPPCCWPSTSDTARPEPTQQPPAKASGKRRVTILTPTAPDDLLAVEPAAEQSSFMTRSRTEPKLAASSAGGRPSYIGSRDWARLSGAAGGGGGKDGLPALSGEHRLAWPEHCRMDSLARRGFHRSGISISRHLDRYTLIDTVAAAASECPPASAKQF</sequence>
<accession>A0A1I8FL83</accession>
<protein>
    <submittedName>
        <fullName evidence="3">SANT domain-containing protein</fullName>
    </submittedName>
</protein>
<dbReference type="Proteomes" id="UP000095280">
    <property type="component" value="Unplaced"/>
</dbReference>
<reference evidence="3" key="1">
    <citation type="submission" date="2016-11" db="UniProtKB">
        <authorList>
            <consortium name="WormBaseParasite"/>
        </authorList>
    </citation>
    <scope>IDENTIFICATION</scope>
</reference>
<name>A0A1I8FL83_9PLAT</name>
<evidence type="ECO:0000256" key="1">
    <source>
        <dbReference type="SAM" id="MobiDB-lite"/>
    </source>
</evidence>
<dbReference type="WBParaSite" id="maker-unitig_38563-snap-gene-0.2-mRNA-1">
    <property type="protein sequence ID" value="maker-unitig_38563-snap-gene-0.2-mRNA-1"/>
    <property type="gene ID" value="maker-unitig_38563-snap-gene-0.2"/>
</dbReference>
<evidence type="ECO:0000313" key="3">
    <source>
        <dbReference type="WBParaSite" id="maker-unitig_38563-snap-gene-0.2-mRNA-1"/>
    </source>
</evidence>
<organism evidence="2 3">
    <name type="scientific">Macrostomum lignano</name>
    <dbReference type="NCBI Taxonomy" id="282301"/>
    <lineage>
        <taxon>Eukaryota</taxon>
        <taxon>Metazoa</taxon>
        <taxon>Spiralia</taxon>
        <taxon>Lophotrochozoa</taxon>
        <taxon>Platyhelminthes</taxon>
        <taxon>Rhabditophora</taxon>
        <taxon>Macrostomorpha</taxon>
        <taxon>Macrostomida</taxon>
        <taxon>Macrostomidae</taxon>
        <taxon>Macrostomum</taxon>
    </lineage>
</organism>
<keyword evidence="2" id="KW-1185">Reference proteome</keyword>
<evidence type="ECO:0000313" key="2">
    <source>
        <dbReference type="Proteomes" id="UP000095280"/>
    </source>
</evidence>